<dbReference type="Pfam" id="PF02992">
    <property type="entry name" value="Transposase_21"/>
    <property type="match status" value="1"/>
</dbReference>
<accession>A0A699SNL7</accession>
<sequence length="98" mass="11114">MTWHATGKCMEPGKMQHSVDGRAWKNFDTKPLIDDLKDLWANPRVKTIDVAIGQKFNMGGMVLWTINDFLLEVVCLDGVGKVTRHALHVMKTIYACVR</sequence>
<gene>
    <name evidence="1" type="ORF">Tci_870818</name>
</gene>
<evidence type="ECO:0000313" key="1">
    <source>
        <dbReference type="EMBL" id="GFC98848.1"/>
    </source>
</evidence>
<dbReference type="AlphaFoldDB" id="A0A699SNL7"/>
<proteinExistence type="predicted"/>
<organism evidence="1">
    <name type="scientific">Tanacetum cinerariifolium</name>
    <name type="common">Dalmatian daisy</name>
    <name type="synonym">Chrysanthemum cinerariifolium</name>
    <dbReference type="NCBI Taxonomy" id="118510"/>
    <lineage>
        <taxon>Eukaryota</taxon>
        <taxon>Viridiplantae</taxon>
        <taxon>Streptophyta</taxon>
        <taxon>Embryophyta</taxon>
        <taxon>Tracheophyta</taxon>
        <taxon>Spermatophyta</taxon>
        <taxon>Magnoliopsida</taxon>
        <taxon>eudicotyledons</taxon>
        <taxon>Gunneridae</taxon>
        <taxon>Pentapetalae</taxon>
        <taxon>asterids</taxon>
        <taxon>campanulids</taxon>
        <taxon>Asterales</taxon>
        <taxon>Asteraceae</taxon>
        <taxon>Asteroideae</taxon>
        <taxon>Anthemideae</taxon>
        <taxon>Anthemidinae</taxon>
        <taxon>Tanacetum</taxon>
    </lineage>
</organism>
<dbReference type="EMBL" id="BKCJ011174590">
    <property type="protein sequence ID" value="GFC98848.1"/>
    <property type="molecule type" value="Genomic_DNA"/>
</dbReference>
<name>A0A699SNL7_TANCI</name>
<reference evidence="1" key="1">
    <citation type="journal article" date="2019" name="Sci. Rep.">
        <title>Draft genome of Tanacetum cinerariifolium, the natural source of mosquito coil.</title>
        <authorList>
            <person name="Yamashiro T."/>
            <person name="Shiraishi A."/>
            <person name="Satake H."/>
            <person name="Nakayama K."/>
        </authorList>
    </citation>
    <scope>NUCLEOTIDE SEQUENCE</scope>
</reference>
<dbReference type="InterPro" id="IPR004242">
    <property type="entry name" value="Transposase_21"/>
</dbReference>
<protein>
    <submittedName>
        <fullName evidence="1">Uncharacterized protein</fullName>
    </submittedName>
</protein>
<comment type="caution">
    <text evidence="1">The sequence shown here is derived from an EMBL/GenBank/DDBJ whole genome shotgun (WGS) entry which is preliminary data.</text>
</comment>